<evidence type="ECO:0000259" key="16">
    <source>
        <dbReference type="Pfam" id="PF08264"/>
    </source>
</evidence>
<dbReference type="InterPro" id="IPR002303">
    <property type="entry name" value="Valyl-tRNA_ligase"/>
</dbReference>
<keyword evidence="11 14" id="KW-0030">Aminoacyl-tRNA synthetase</keyword>
<dbReference type="FunFam" id="3.90.740.10:FF:000005">
    <property type="entry name" value="Valine--tRNA ligase, mitochondrial"/>
    <property type="match status" value="1"/>
</dbReference>
<sequence length="1041" mass="117598">MAMLLRAATARRALAARGWPRHARRFAQVVGAVELPSDIHKRVREQPLSATFDPAAVEHGWQEYWQRVIQEKRRALGDDAKTFSMVLPPPNVTGALHIGHALTITIQDALARWHHMRGFKVNWIPGLDHAGIATQSVVERKLLKEEGKSKYDLGRDAFIDRVWQWNEQYGGRIMDQIDVLGAVVNKDQSYFTLDEKRSEAVIEAFVQLHERGLVYRKRRMVNWCPILKTAISDIEVDAESLTGSTMKTLPGRSNPVEFGVMHRILYKVVDSDEYLHVDTTRPETIFGDVAVAVHPEDPRYQRFHGKHVVHPFSGKHIPIVTDDVLVNMELGTGVVKVTPAHDPKDYECGLRHDLSEPVVIDDNGKMCGDIDPDFIGLDRFDAREKVVDQLKEKELYVEKLDHATTLNVCSRSGDIIEPLLMPQWFVDCNEMAQRAVKNVRSGDLVIEPKTHERMWFHFLENIHDWCISRQLWWGHRIPAYRVQRKGTDGEDWIVARSLEEAREKAIQKYGADEGATVALEQDNDVLDTWFSSGLLPISVFGWPKENPSHSKEYPLSVMETGSDILFFWVARMAMFCEEFTGRIPFERVLLHPMVRDKAGRKMSKSLGNVIDPIHVINGITLEALLEGLKTGNVGAQEMKKAEKELKREFPKGITACGTDALRYSLASYLQQGRQINMDLQRVVSHRHFCNKIWNAVRYALPLLERPEGSVLDSTSRDIVQQKEKMGLADRWILSRLAHAVEEINKGMESNQLATSVASFQQFFVQELCDVYIEFSKPILYGNRVSASDFGSERDLQDRQLATQVALFTCLDASMRLLHPFAPFVTEELWQRIRTYDPLSNSPALDHSILSADYPEPANTAQWIDENAESSMALLLDVIHAIRSLKHTVKILAPGGVAQASESVVHLVCSSPVEAAVLSVGQRDVEGQCRVDIQIAQDTSSLSRGPVLSHSISRTCQVLVPVPEDPETPARVKSEIQRLEKRASKMKSTLEGLHQRISAPGYTDKVPEAVQAQDAARVTQLETDLQTTQHSLEVLELLQAQY</sequence>
<evidence type="ECO:0000256" key="8">
    <source>
        <dbReference type="ARBA" id="ARBA00022840"/>
    </source>
</evidence>
<gene>
    <name evidence="18" type="ORF">Poli38472_013947</name>
</gene>
<evidence type="ECO:0000313" key="19">
    <source>
        <dbReference type="Proteomes" id="UP000794436"/>
    </source>
</evidence>
<dbReference type="InterPro" id="IPR010978">
    <property type="entry name" value="tRNA-bd_arm"/>
</dbReference>
<dbReference type="GO" id="GO:0004832">
    <property type="term" value="F:valine-tRNA ligase activity"/>
    <property type="evidence" value="ECO:0007669"/>
    <property type="project" value="UniProtKB-EC"/>
</dbReference>
<dbReference type="PROSITE" id="PS00178">
    <property type="entry name" value="AA_TRNA_LIGASE_I"/>
    <property type="match status" value="1"/>
</dbReference>
<dbReference type="InterPro" id="IPR009008">
    <property type="entry name" value="Val/Leu/Ile-tRNA-synth_edit"/>
</dbReference>
<keyword evidence="8 14" id="KW-0067">ATP-binding</keyword>
<keyword evidence="5" id="KW-0963">Cytoplasm</keyword>
<dbReference type="FunFam" id="3.40.50.620:FF:000032">
    <property type="entry name" value="Valine--tRNA ligase"/>
    <property type="match status" value="1"/>
</dbReference>
<evidence type="ECO:0000256" key="2">
    <source>
        <dbReference type="ARBA" id="ARBA00005594"/>
    </source>
</evidence>
<dbReference type="Pfam" id="PF10458">
    <property type="entry name" value="Val_tRNA-synt_C"/>
    <property type="match status" value="1"/>
</dbReference>
<comment type="similarity">
    <text evidence="2 14">Belongs to the class-I aminoacyl-tRNA synthetase family.</text>
</comment>
<keyword evidence="7 14" id="KW-0547">Nucleotide-binding</keyword>
<dbReference type="Gene3D" id="1.10.287.380">
    <property type="entry name" value="Valyl-tRNA synthetase, C-terminal domain"/>
    <property type="match status" value="1"/>
</dbReference>
<dbReference type="SUPFAM" id="SSF52374">
    <property type="entry name" value="Nucleotidylyl transferase"/>
    <property type="match status" value="1"/>
</dbReference>
<dbReference type="PANTHER" id="PTHR11946:SF109">
    <property type="entry name" value="VALINE--TRNA LIGASE"/>
    <property type="match status" value="1"/>
</dbReference>
<dbReference type="InterPro" id="IPR019499">
    <property type="entry name" value="Val-tRNA_synth_tRNA-bd"/>
</dbReference>
<dbReference type="NCBIfam" id="NF004349">
    <property type="entry name" value="PRK05729.1"/>
    <property type="match status" value="1"/>
</dbReference>
<proteinExistence type="inferred from homology"/>
<keyword evidence="9 14" id="KW-0648">Protein biosynthesis</keyword>
<evidence type="ECO:0000256" key="9">
    <source>
        <dbReference type="ARBA" id="ARBA00022917"/>
    </source>
</evidence>
<keyword evidence="19" id="KW-1185">Reference proteome</keyword>
<evidence type="ECO:0000256" key="5">
    <source>
        <dbReference type="ARBA" id="ARBA00022490"/>
    </source>
</evidence>
<evidence type="ECO:0000256" key="6">
    <source>
        <dbReference type="ARBA" id="ARBA00022598"/>
    </source>
</evidence>
<dbReference type="Pfam" id="PF08264">
    <property type="entry name" value="Anticodon_1"/>
    <property type="match status" value="1"/>
</dbReference>
<dbReference type="SUPFAM" id="SSF47323">
    <property type="entry name" value="Anticodon-binding domain of a subclass of class I aminoacyl-tRNA synthetases"/>
    <property type="match status" value="1"/>
</dbReference>
<evidence type="ECO:0000256" key="11">
    <source>
        <dbReference type="ARBA" id="ARBA00023146"/>
    </source>
</evidence>
<evidence type="ECO:0000313" key="18">
    <source>
        <dbReference type="EMBL" id="TMW55185.1"/>
    </source>
</evidence>
<accession>A0A8K1F9G3</accession>
<evidence type="ECO:0000256" key="13">
    <source>
        <dbReference type="ARBA" id="ARBA00047552"/>
    </source>
</evidence>
<dbReference type="CDD" id="cd07962">
    <property type="entry name" value="Anticodon_Ia_Val"/>
    <property type="match status" value="1"/>
</dbReference>
<comment type="subunit">
    <text evidence="3">Monomer.</text>
</comment>
<comment type="catalytic activity">
    <reaction evidence="13">
        <text>tRNA(Val) + L-valine + ATP = L-valyl-tRNA(Val) + AMP + diphosphate</text>
        <dbReference type="Rhea" id="RHEA:10704"/>
        <dbReference type="Rhea" id="RHEA-COMP:9672"/>
        <dbReference type="Rhea" id="RHEA-COMP:9708"/>
        <dbReference type="ChEBI" id="CHEBI:30616"/>
        <dbReference type="ChEBI" id="CHEBI:33019"/>
        <dbReference type="ChEBI" id="CHEBI:57762"/>
        <dbReference type="ChEBI" id="CHEBI:78442"/>
        <dbReference type="ChEBI" id="CHEBI:78537"/>
        <dbReference type="ChEBI" id="CHEBI:456215"/>
        <dbReference type="EC" id="6.1.1.9"/>
    </reaction>
</comment>
<dbReference type="CDD" id="cd00817">
    <property type="entry name" value="ValRS_core"/>
    <property type="match status" value="1"/>
</dbReference>
<dbReference type="SUPFAM" id="SSF46589">
    <property type="entry name" value="tRNA-binding arm"/>
    <property type="match status" value="1"/>
</dbReference>
<dbReference type="InterPro" id="IPR014729">
    <property type="entry name" value="Rossmann-like_a/b/a_fold"/>
</dbReference>
<evidence type="ECO:0000259" key="15">
    <source>
        <dbReference type="Pfam" id="PF00133"/>
    </source>
</evidence>
<dbReference type="AlphaFoldDB" id="A0A8K1F9G3"/>
<feature type="domain" description="Aminoacyl-tRNA synthetase class Ia" evidence="15">
    <location>
        <begin position="63"/>
        <end position="678"/>
    </location>
</feature>
<dbReference type="InterPro" id="IPR009080">
    <property type="entry name" value="tRNAsynth_Ia_anticodon-bd"/>
</dbReference>
<dbReference type="EMBL" id="SPLM01000149">
    <property type="protein sequence ID" value="TMW55185.1"/>
    <property type="molecule type" value="Genomic_DNA"/>
</dbReference>
<dbReference type="Gene3D" id="1.10.730.10">
    <property type="entry name" value="Isoleucyl-tRNA Synthetase, Domain 1"/>
    <property type="match status" value="1"/>
</dbReference>
<feature type="domain" description="Valyl-tRNA synthetase tRNA-binding arm" evidence="17">
    <location>
        <begin position="971"/>
        <end position="1032"/>
    </location>
</feature>
<reference evidence="18" key="1">
    <citation type="submission" date="2019-03" db="EMBL/GenBank/DDBJ databases">
        <title>Long read genome sequence of the mycoparasitic Pythium oligandrum ATCC 38472 isolated from sugarbeet rhizosphere.</title>
        <authorList>
            <person name="Gaulin E."/>
        </authorList>
    </citation>
    <scope>NUCLEOTIDE SEQUENCE</scope>
    <source>
        <strain evidence="18">ATCC 38472_TT</strain>
    </source>
</reference>
<dbReference type="FunFam" id="3.40.50.620:FF:000078">
    <property type="entry name" value="Valine--tRNA ligase, mitochondrial"/>
    <property type="match status" value="1"/>
</dbReference>
<dbReference type="InterPro" id="IPR002300">
    <property type="entry name" value="aa-tRNA-synth_Ia"/>
</dbReference>
<dbReference type="OrthoDB" id="629407at2759"/>
<dbReference type="InterPro" id="IPR013155">
    <property type="entry name" value="M/V/L/I-tRNA-synth_anticd-bd"/>
</dbReference>
<dbReference type="Proteomes" id="UP000794436">
    <property type="component" value="Unassembled WGS sequence"/>
</dbReference>
<evidence type="ECO:0000256" key="3">
    <source>
        <dbReference type="ARBA" id="ARBA00011245"/>
    </source>
</evidence>
<name>A0A8K1F9G3_PYTOL</name>
<evidence type="ECO:0000256" key="14">
    <source>
        <dbReference type="RuleBase" id="RU363035"/>
    </source>
</evidence>
<feature type="domain" description="Methionyl/Valyl/Leucyl/Isoleucyl-tRNA synthetase anticodon-binding" evidence="16">
    <location>
        <begin position="729"/>
        <end position="890"/>
    </location>
</feature>
<keyword evidence="6 14" id="KW-0436">Ligase</keyword>
<dbReference type="GO" id="GO:0006438">
    <property type="term" value="P:valyl-tRNA aminoacylation"/>
    <property type="evidence" value="ECO:0007669"/>
    <property type="project" value="InterPro"/>
</dbReference>
<dbReference type="PANTHER" id="PTHR11946">
    <property type="entry name" value="VALYL-TRNA SYNTHETASES"/>
    <property type="match status" value="1"/>
</dbReference>
<evidence type="ECO:0000256" key="4">
    <source>
        <dbReference type="ARBA" id="ARBA00013169"/>
    </source>
</evidence>
<evidence type="ECO:0000256" key="1">
    <source>
        <dbReference type="ARBA" id="ARBA00004496"/>
    </source>
</evidence>
<dbReference type="GO" id="GO:0002161">
    <property type="term" value="F:aminoacyl-tRNA deacylase activity"/>
    <property type="evidence" value="ECO:0007669"/>
    <property type="project" value="InterPro"/>
</dbReference>
<protein>
    <recommendedName>
        <fullName evidence="4">valine--tRNA ligase</fullName>
        <ecNumber evidence="4">6.1.1.9</ecNumber>
    </recommendedName>
    <alternativeName>
        <fullName evidence="12">Valyl-tRNA synthetase</fullName>
    </alternativeName>
</protein>
<comment type="caution">
    <text evidence="18">The sequence shown here is derived from an EMBL/GenBank/DDBJ whole genome shotgun (WGS) entry which is preliminary data.</text>
</comment>
<evidence type="ECO:0000256" key="12">
    <source>
        <dbReference type="ARBA" id="ARBA00029936"/>
    </source>
</evidence>
<dbReference type="Gene3D" id="3.40.50.620">
    <property type="entry name" value="HUPs"/>
    <property type="match status" value="2"/>
</dbReference>
<comment type="subcellular location">
    <subcellularLocation>
        <location evidence="1">Cytoplasm</location>
    </subcellularLocation>
</comment>
<dbReference type="SUPFAM" id="SSF50677">
    <property type="entry name" value="ValRS/IleRS/LeuRS editing domain"/>
    <property type="match status" value="1"/>
</dbReference>
<dbReference type="InterPro" id="IPR033705">
    <property type="entry name" value="Anticodon_Ia_Val"/>
</dbReference>
<dbReference type="NCBIfam" id="TIGR00422">
    <property type="entry name" value="valS"/>
    <property type="match status" value="1"/>
</dbReference>
<dbReference type="InterPro" id="IPR037118">
    <property type="entry name" value="Val-tRNA_synth_C_sf"/>
</dbReference>
<dbReference type="HAMAP" id="MF_02004">
    <property type="entry name" value="Val_tRNA_synth_type1"/>
    <property type="match status" value="1"/>
</dbReference>
<keyword evidence="10" id="KW-0175">Coiled coil</keyword>
<dbReference type="GO" id="GO:0005524">
    <property type="term" value="F:ATP binding"/>
    <property type="evidence" value="ECO:0007669"/>
    <property type="project" value="UniProtKB-KW"/>
</dbReference>
<dbReference type="PRINTS" id="PR00986">
    <property type="entry name" value="TRNASYNTHVAL"/>
</dbReference>
<evidence type="ECO:0000256" key="7">
    <source>
        <dbReference type="ARBA" id="ARBA00022741"/>
    </source>
</evidence>
<evidence type="ECO:0000256" key="10">
    <source>
        <dbReference type="ARBA" id="ARBA00023054"/>
    </source>
</evidence>
<dbReference type="GO" id="GO:0005829">
    <property type="term" value="C:cytosol"/>
    <property type="evidence" value="ECO:0007669"/>
    <property type="project" value="TreeGrafter"/>
</dbReference>
<evidence type="ECO:0000259" key="17">
    <source>
        <dbReference type="Pfam" id="PF10458"/>
    </source>
</evidence>
<organism evidence="18 19">
    <name type="scientific">Pythium oligandrum</name>
    <name type="common">Mycoparasitic fungus</name>
    <dbReference type="NCBI Taxonomy" id="41045"/>
    <lineage>
        <taxon>Eukaryota</taxon>
        <taxon>Sar</taxon>
        <taxon>Stramenopiles</taxon>
        <taxon>Oomycota</taxon>
        <taxon>Peronosporomycetes</taxon>
        <taxon>Pythiales</taxon>
        <taxon>Pythiaceae</taxon>
        <taxon>Pythium</taxon>
    </lineage>
</organism>
<dbReference type="Gene3D" id="3.90.740.10">
    <property type="entry name" value="Valyl/Leucyl/Isoleucyl-tRNA synthetase, editing domain"/>
    <property type="match status" value="2"/>
</dbReference>
<dbReference type="Pfam" id="PF00133">
    <property type="entry name" value="tRNA-synt_1"/>
    <property type="match status" value="1"/>
</dbReference>
<dbReference type="EC" id="6.1.1.9" evidence="4"/>
<dbReference type="InterPro" id="IPR001412">
    <property type="entry name" value="aa-tRNA-synth_I_CS"/>
</dbReference>